<organism evidence="2 3">
    <name type="scientific">Heracleum sosnowskyi</name>
    <dbReference type="NCBI Taxonomy" id="360622"/>
    <lineage>
        <taxon>Eukaryota</taxon>
        <taxon>Viridiplantae</taxon>
        <taxon>Streptophyta</taxon>
        <taxon>Embryophyta</taxon>
        <taxon>Tracheophyta</taxon>
        <taxon>Spermatophyta</taxon>
        <taxon>Magnoliopsida</taxon>
        <taxon>eudicotyledons</taxon>
        <taxon>Gunneridae</taxon>
        <taxon>Pentapetalae</taxon>
        <taxon>asterids</taxon>
        <taxon>campanulids</taxon>
        <taxon>Apiales</taxon>
        <taxon>Apiaceae</taxon>
        <taxon>Apioideae</taxon>
        <taxon>apioid superclade</taxon>
        <taxon>Tordylieae</taxon>
        <taxon>Tordyliinae</taxon>
        <taxon>Heracleum</taxon>
    </lineage>
</organism>
<dbReference type="PANTHER" id="PTHR34121">
    <property type="entry name" value="MYOSIN-11"/>
    <property type="match status" value="1"/>
</dbReference>
<reference evidence="2" key="2">
    <citation type="submission" date="2023-05" db="EMBL/GenBank/DDBJ databases">
        <authorList>
            <person name="Schelkunov M.I."/>
        </authorList>
    </citation>
    <scope>NUCLEOTIDE SEQUENCE</scope>
    <source>
        <strain evidence="2">Hsosn_3</strain>
        <tissue evidence="2">Leaf</tissue>
    </source>
</reference>
<gene>
    <name evidence="2" type="ORF">POM88_044711</name>
</gene>
<proteinExistence type="predicted"/>
<dbReference type="Proteomes" id="UP001237642">
    <property type="component" value="Unassembled WGS sequence"/>
</dbReference>
<evidence type="ECO:0000313" key="2">
    <source>
        <dbReference type="EMBL" id="KAK1360237.1"/>
    </source>
</evidence>
<accession>A0AAD8H609</accession>
<feature type="region of interest" description="Disordered" evidence="1">
    <location>
        <begin position="77"/>
        <end position="100"/>
    </location>
</feature>
<reference evidence="2" key="1">
    <citation type="submission" date="2023-02" db="EMBL/GenBank/DDBJ databases">
        <title>Genome of toxic invasive species Heracleum sosnowskyi carries increased number of genes despite the absence of recent whole-genome duplications.</title>
        <authorList>
            <person name="Schelkunov M."/>
            <person name="Shtratnikova V."/>
            <person name="Makarenko M."/>
            <person name="Klepikova A."/>
            <person name="Omelchenko D."/>
            <person name="Novikova G."/>
            <person name="Obukhova E."/>
            <person name="Bogdanov V."/>
            <person name="Penin A."/>
            <person name="Logacheva M."/>
        </authorList>
    </citation>
    <scope>NUCLEOTIDE SEQUENCE</scope>
    <source>
        <strain evidence="2">Hsosn_3</strain>
        <tissue evidence="2">Leaf</tissue>
    </source>
</reference>
<keyword evidence="3" id="KW-1185">Reference proteome</keyword>
<comment type="caution">
    <text evidence="2">The sequence shown here is derived from an EMBL/GenBank/DDBJ whole genome shotgun (WGS) entry which is preliminary data.</text>
</comment>
<evidence type="ECO:0000313" key="3">
    <source>
        <dbReference type="Proteomes" id="UP001237642"/>
    </source>
</evidence>
<feature type="compositionally biased region" description="Polar residues" evidence="1">
    <location>
        <begin position="78"/>
        <end position="90"/>
    </location>
</feature>
<sequence>MRDVSATGIKRFSLATVRSILILAKDFSGFEEEVLAKREELLHFAQGAIGGLKVNVAIKRIDSEVSDIQKKLVELKNSENSVSSPAKSSQETTEPTEEKIKESMENFQLCSKLEALLLRKKLLNSGDSPEIYMLRR</sequence>
<dbReference type="AlphaFoldDB" id="A0AAD8H609"/>
<name>A0AAD8H609_9APIA</name>
<dbReference type="PANTHER" id="PTHR34121:SF8">
    <property type="match status" value="1"/>
</dbReference>
<evidence type="ECO:0000256" key="1">
    <source>
        <dbReference type="SAM" id="MobiDB-lite"/>
    </source>
</evidence>
<dbReference type="EMBL" id="JAUIZM010000010">
    <property type="protein sequence ID" value="KAK1360237.1"/>
    <property type="molecule type" value="Genomic_DNA"/>
</dbReference>
<protein>
    <submittedName>
        <fullName evidence="2">Uncharacterized protein</fullName>
    </submittedName>
</protein>